<sequence>MKKIILLWLIFSIFATNETNAYFLPRTDINNLSLKRQFVNLENYLNRLFDEKINSLSDENEALFQRKIDRILDIFIDIDNFAKNKQKAEIIWAVNELRAGLKDLIYFLKTAENKTNATVGIKEPQVELNRFSGDSRPWEITYYSDAFEWWKTSNWNIFSQKFFSAAKCGIPLNKLIQVWLWNKGMIVKVNDRPNCVRFPNLIDLSTISFDFLFARYKWKQDWEYVELWSVPWDYYKQYLPKGTFEDYSISLLWNLPNTYLQNETLNIKWELSLPNRKISIDIIYPSWKKKTLTKYIERWFTFSFILDEIWKYEIWFPWSDGKTAVHVLDPEAFWGKKFIKNTDFKKLDNISIAKETHESSDYAYRIDIPNEDYNILTIAQWEKKYYYSWVWNVLMDYERFDKDLPVVMQIKSSKTITGFSHDFHTEPVVIFEWTVKLQ</sequence>
<protein>
    <submittedName>
        <fullName evidence="1">Uncharacterized protein</fullName>
    </submittedName>
</protein>
<dbReference type="InterPro" id="IPR036908">
    <property type="entry name" value="RlpA-like_sf"/>
</dbReference>
<reference evidence="1" key="1">
    <citation type="journal article" date="2012" name="Science">
        <title>Fermentation, hydrogen, and sulfur metabolism in multiple uncultivated bacterial phyla.</title>
        <authorList>
            <person name="Wrighton K.C."/>
            <person name="Thomas B.C."/>
            <person name="Sharon I."/>
            <person name="Miller C.S."/>
            <person name="Castelle C.J."/>
            <person name="VerBerkmoes N.C."/>
            <person name="Wilkins M.J."/>
            <person name="Hettich R.L."/>
            <person name="Lipton M.S."/>
            <person name="Williams K.H."/>
            <person name="Long P.E."/>
            <person name="Banfield J.F."/>
        </authorList>
    </citation>
    <scope>NUCLEOTIDE SEQUENCE [LARGE SCALE GENOMIC DNA]</scope>
</reference>
<proteinExistence type="predicted"/>
<gene>
    <name evidence="1" type="ORF">ACD_3C00104G0003</name>
</gene>
<organism evidence="1">
    <name type="scientific">uncultured bacterium</name>
    <name type="common">gcode 4</name>
    <dbReference type="NCBI Taxonomy" id="1234023"/>
    <lineage>
        <taxon>Bacteria</taxon>
        <taxon>environmental samples</taxon>
    </lineage>
</organism>
<evidence type="ECO:0000313" key="1">
    <source>
        <dbReference type="EMBL" id="EKE28083.1"/>
    </source>
</evidence>
<dbReference type="EMBL" id="AMFJ01000378">
    <property type="protein sequence ID" value="EKE28083.1"/>
    <property type="molecule type" value="Genomic_DNA"/>
</dbReference>
<dbReference type="Gene3D" id="2.40.40.10">
    <property type="entry name" value="RlpA-like domain"/>
    <property type="match status" value="1"/>
</dbReference>
<name>K2FYS3_9BACT</name>
<comment type="caution">
    <text evidence="1">The sequence shown here is derived from an EMBL/GenBank/DDBJ whole genome shotgun (WGS) entry which is preliminary data.</text>
</comment>
<dbReference type="AlphaFoldDB" id="K2FYS3"/>
<accession>K2FYS3</accession>